<dbReference type="InterPro" id="IPR003593">
    <property type="entry name" value="AAA+_ATPase"/>
</dbReference>
<dbReference type="GO" id="GO:0000712">
    <property type="term" value="P:resolution of meiotic recombination intermediates"/>
    <property type="evidence" value="ECO:0007669"/>
    <property type="project" value="TreeGrafter"/>
</dbReference>
<dbReference type="GO" id="GO:0000393">
    <property type="term" value="P:spliceosomal conformational changes to generate catalytic conformation"/>
    <property type="evidence" value="ECO:0007669"/>
    <property type="project" value="UniProtKB-ARBA"/>
</dbReference>
<dbReference type="GO" id="GO:0016787">
    <property type="term" value="F:hydrolase activity"/>
    <property type="evidence" value="ECO:0007669"/>
    <property type="project" value="UniProtKB-KW"/>
</dbReference>
<dbReference type="EMBL" id="BTGD01000006">
    <property type="protein sequence ID" value="GMM56031.1"/>
    <property type="molecule type" value="Genomic_DNA"/>
</dbReference>
<feature type="domain" description="Helicase ATP-binding" evidence="10">
    <location>
        <begin position="1349"/>
        <end position="1525"/>
    </location>
</feature>
<keyword evidence="13" id="KW-1185">Reference proteome</keyword>
<dbReference type="InterPro" id="IPR014756">
    <property type="entry name" value="Ig_E-set"/>
</dbReference>
<dbReference type="GO" id="GO:0005682">
    <property type="term" value="C:U5 snRNP"/>
    <property type="evidence" value="ECO:0007669"/>
    <property type="project" value="UniProtKB-ARBA"/>
</dbReference>
<evidence type="ECO:0000256" key="6">
    <source>
        <dbReference type="ARBA" id="ARBA00022840"/>
    </source>
</evidence>
<gene>
    <name evidence="12" type="ORF">DAKH74_026470</name>
</gene>
<dbReference type="PIRSF" id="PIRSF039073">
    <property type="entry name" value="BRR2"/>
    <property type="match status" value="1"/>
</dbReference>
<dbReference type="InterPro" id="IPR027417">
    <property type="entry name" value="P-loop_NTPase"/>
</dbReference>
<dbReference type="InterPro" id="IPR004179">
    <property type="entry name" value="Sec63-dom"/>
</dbReference>
<dbReference type="FunFam" id="1.10.3380.10:FF:000001">
    <property type="entry name" value="U5 small nuclear ribonucleoprotein helicase"/>
    <property type="match status" value="1"/>
</dbReference>
<evidence type="ECO:0000256" key="5">
    <source>
        <dbReference type="ARBA" id="ARBA00022806"/>
    </source>
</evidence>
<dbReference type="SUPFAM" id="SSF158702">
    <property type="entry name" value="Sec63 N-terminal domain-like"/>
    <property type="match status" value="2"/>
</dbReference>
<keyword evidence="4" id="KW-0378">Hydrolase</keyword>
<comment type="catalytic activity">
    <reaction evidence="8">
        <text>ATP + H2O = ADP + phosphate + H(+)</text>
        <dbReference type="Rhea" id="RHEA:13065"/>
        <dbReference type="ChEBI" id="CHEBI:15377"/>
        <dbReference type="ChEBI" id="CHEBI:15378"/>
        <dbReference type="ChEBI" id="CHEBI:30616"/>
        <dbReference type="ChEBI" id="CHEBI:43474"/>
        <dbReference type="ChEBI" id="CHEBI:456216"/>
        <dbReference type="EC" id="3.6.4.13"/>
    </reaction>
</comment>
<evidence type="ECO:0000259" key="11">
    <source>
        <dbReference type="PROSITE" id="PS51194"/>
    </source>
</evidence>
<evidence type="ECO:0000256" key="2">
    <source>
        <dbReference type="ARBA" id="ARBA00012552"/>
    </source>
</evidence>
<evidence type="ECO:0000256" key="4">
    <source>
        <dbReference type="ARBA" id="ARBA00022801"/>
    </source>
</evidence>
<comment type="subcellular location">
    <subcellularLocation>
        <location evidence="1">Nucleus</location>
    </subcellularLocation>
</comment>
<dbReference type="SMART" id="SM00487">
    <property type="entry name" value="DEXDc"/>
    <property type="match status" value="2"/>
</dbReference>
<keyword evidence="6" id="KW-0067">ATP-binding</keyword>
<proteinExistence type="predicted"/>
<dbReference type="PANTHER" id="PTHR47961:SF4">
    <property type="entry name" value="ACTIVATING SIGNAL COINTEGRATOR 1 COMPLEX SUBUNIT 3"/>
    <property type="match status" value="1"/>
</dbReference>
<feature type="region of interest" description="Disordered" evidence="9">
    <location>
        <begin position="385"/>
        <end position="406"/>
    </location>
</feature>
<evidence type="ECO:0000259" key="10">
    <source>
        <dbReference type="PROSITE" id="PS51192"/>
    </source>
</evidence>
<dbReference type="CDD" id="cd18795">
    <property type="entry name" value="SF2_C_Ski2"/>
    <property type="match status" value="1"/>
</dbReference>
<dbReference type="FunFam" id="1.10.10.10:FF:000012">
    <property type="entry name" value="U5 small nuclear ribonucleoprotein helicase"/>
    <property type="match status" value="1"/>
</dbReference>
<dbReference type="PROSITE" id="PS51192">
    <property type="entry name" value="HELICASE_ATP_BIND_1"/>
    <property type="match status" value="2"/>
</dbReference>
<evidence type="ECO:0000256" key="8">
    <source>
        <dbReference type="ARBA" id="ARBA00047984"/>
    </source>
</evidence>
<dbReference type="Proteomes" id="UP001377567">
    <property type="component" value="Unassembled WGS sequence"/>
</dbReference>
<dbReference type="SUPFAM" id="SSF46785">
    <property type="entry name" value="Winged helix' DNA-binding domain"/>
    <property type="match status" value="1"/>
</dbReference>
<evidence type="ECO:0000313" key="13">
    <source>
        <dbReference type="Proteomes" id="UP001377567"/>
    </source>
</evidence>
<feature type="compositionally biased region" description="Acidic residues" evidence="9">
    <location>
        <begin position="242"/>
        <end position="253"/>
    </location>
</feature>
<sequence>MTEETRENDKSSKIKEIYRYDEMSNKVLKADKRLQSTQSDPLRDAEMSHPKTMKGRISFGDMGSSVRHELDTDEKKTAEEEVTKEDAQLTEKAIKKTRMKPLSDNSTVLSASTQLQLKYYPTTPENMDIYGNILEWVTTLLGSDMPHDIISGTADILISVLKDGADNADGLTDNTRQTIESDLGVTIAPQEFATVFKLIQSISDYETRKETSVSNDIVTVLENSEDEGQEDLNNLQQEVAMENDEDTESDDDITNSKSTQKVARDIPQIETEETIDLSTSSTKIPPISDIDNTYVLHLLKSAPDLSLEEFSKIIRNTDVDDKKLGKTIAYYFQDPQDPTIRFIIANRNKLSWGMRLNNTPEEELDDLLNEMKNDGFDNLITEFHSNETSKKKRQRSDSTEDVSGKRTRTTIDNEDLERLDLSKFKFDQGSDLMTDTKVTLPEGSFKRLKPEYDEIHIPPPTKAVIDYDLVPIATLPDWARKAFPSGETTTLNAVQSKVFPIAFNTDNNMLICAPTGAGKTNVAMLTVLRTLSHYYDANTASFKLKKFKIIYIAPLKALVQEQVREFQRRLSPFGIKVSELTGDSRLTKEEIEKTQILVSTPEKWDIVTRKTDDDWFTEYVKLIIIDEIHLLHDTRGPVLEAIVARTLRSDDYKTPPRIVGLSATLPNYADVATFLRVPNEALFYFDSSFRPCPLSQQFCGVKPESNLKKLNAMNQACYDKVMESVEEGNQVIIFVHSRKETARTGDFIRKKFLETENISKLVGSEAGTKEILQKESDNVLDTNLKKLITSGIGIHHAGLSREDRSMSEDMFADGLLKVLVSTATLAWGVNLPAHTVIIKGTDVYSPEKGNWERLSPQDILQMLGRAGRPRYDTHGDGIIITNQTDIQYYLAVLNQQLPIESQMISKIVDNVNADIVAGNIKSINDTVDWLEYTYLYVRCIVSPELYNIPSTDNENDQTLIKFRKDLSHTVLTILEEQNLLIYNKISGAVQPTELGRISSYFYINYESMDIYNSEFSETTSLIDIFRIFTLSGEFKYFSVRPEEMRELNELYQRVPIPIKGDVDDPLTKVNILLQAFISNFKLEGFALNADMTFIQQSAGRLIRAMYELCLKKKWSSPTKSLLTLGKCIDKKMWVTNSPLRQFQRCPTDVIKRTESSNLPWTEYLSLKSPSEVGHAIRLEKHGKLVYDLLQKFPQFQIDCTAQPITPSLLNVQVGILPHWIWDFNIHGRAESCLLIVEDLAGDNILYSETLIIRPDDMNNEIAIDFSLQLSSAQQKKLPPNLFLSIISEKWLQCEEQIPIRLGDVIIPKKFPAPTQLADVQLVPTSDVNDTFPGVFTFETFNLIQSNVFDSIYNTNENVFVGCSKGCGKTVIAELAFLNHWRQNGGRIVYICPSQGKIDSLTKRWSKKFNDIAGGKVVSKLIDNPADNSKLLGHSHLTLATPKQFDVLSRRWRQRKNIQNIDLLVCDDVHQMSSDAEESAYETLISRMMFISVQLEKEQRIVLLSPPLANSRDLSEWVGVKKDNIFNYSTLERIEPITVHFETHDSLETGHIPRSLIKNVFGMIQEDIEQNKTPIIFVSSRETCISVGLQLSAISHWKNFDLVKMEDDQMLDFTKNVHDKSLASSLRRGIGFTYKQMDRKDKNLVHKLYSSGALSILLESKEECFDSQTSNIVVILGTQMYDVRDHHSKDYTANEILEMTGAVTSENGVNGKCLIFTSPRKKLYYRKFLQEPLPTESFLHYNIHDILINGISNSIIESKQDCVDWLTYTYFYRRIHANPTFYGVKNRTEYGISAYLTELIESTLTDMIDISLVEVNDDNQEDEDSSGLISPLNGCLISSHNNVSFATMHTFTKNMSRTGSLATILEILSRANEFENIPLRREDNMKLLQLQRILPLKYTGSVAHDSVGFKIFTLLQAYFSRIDIPFSLKLDMPLVLQKMIPLVNALSDTLAGNGFLNATTVMDISQMVIQGVWDVDSPLRQVPFFNDDILEKCAVKKVETVYDIMALEDDDRDEILTMDNKKLTKVATFINNYPNIEMKYKLEDAQDIQIDKINQLTVTIIRDDEPETLAVVSEKYPFDKKEGWWIVVGELSSKELYAMKRVTLKAEYNEYKLEFSIPTAGKHDINVWCICDSYLDADKEVSFEIDVK</sequence>
<reference evidence="12 13" key="1">
    <citation type="journal article" date="2023" name="Elife">
        <title>Identification of key yeast species and microbe-microbe interactions impacting larval growth of Drosophila in the wild.</title>
        <authorList>
            <person name="Mure A."/>
            <person name="Sugiura Y."/>
            <person name="Maeda R."/>
            <person name="Honda K."/>
            <person name="Sakurai N."/>
            <person name="Takahashi Y."/>
            <person name="Watada M."/>
            <person name="Katoh T."/>
            <person name="Gotoh A."/>
            <person name="Gotoh Y."/>
            <person name="Taniguchi I."/>
            <person name="Nakamura K."/>
            <person name="Hayashi T."/>
            <person name="Katayama T."/>
            <person name="Uemura T."/>
            <person name="Hattori Y."/>
        </authorList>
    </citation>
    <scope>NUCLEOTIDE SEQUENCE [LARGE SCALE GENOMIC DNA]</scope>
    <source>
        <strain evidence="12 13">KH-74</strain>
    </source>
</reference>
<dbReference type="InterPro" id="IPR014001">
    <property type="entry name" value="Helicase_ATP-bd"/>
</dbReference>
<feature type="domain" description="Helicase ATP-binding" evidence="10">
    <location>
        <begin position="500"/>
        <end position="683"/>
    </location>
</feature>
<dbReference type="FunFam" id="1.10.150.20:FF:000004">
    <property type="entry name" value="U5 small nuclear ribonucleoprotein helicase"/>
    <property type="match status" value="1"/>
</dbReference>
<dbReference type="EC" id="3.6.4.13" evidence="2"/>
<dbReference type="Pfam" id="PF23445">
    <property type="entry name" value="WHD_SNRNP200"/>
    <property type="match status" value="2"/>
</dbReference>
<dbReference type="GO" id="GO:0005524">
    <property type="term" value="F:ATP binding"/>
    <property type="evidence" value="ECO:0007669"/>
    <property type="project" value="UniProtKB-KW"/>
</dbReference>
<evidence type="ECO:0000313" key="12">
    <source>
        <dbReference type="EMBL" id="GMM56031.1"/>
    </source>
</evidence>
<protein>
    <recommendedName>
        <fullName evidence="2">RNA helicase</fullName>
        <ecNumber evidence="2">3.6.4.13</ecNumber>
    </recommendedName>
</protein>
<evidence type="ECO:0000256" key="7">
    <source>
        <dbReference type="ARBA" id="ARBA00023242"/>
    </source>
</evidence>
<feature type="compositionally biased region" description="Basic and acidic residues" evidence="9">
    <location>
        <begin position="66"/>
        <end position="87"/>
    </location>
</feature>
<dbReference type="FunFam" id="1.10.10.10:FF:000024">
    <property type="entry name" value="U5 small nuclear ribonucleoprotein helicase"/>
    <property type="match status" value="1"/>
</dbReference>
<dbReference type="Gene3D" id="3.40.50.300">
    <property type="entry name" value="P-loop containing nucleotide triphosphate hydrolases"/>
    <property type="match status" value="4"/>
</dbReference>
<dbReference type="PROSITE" id="PS51194">
    <property type="entry name" value="HELICASE_CTER"/>
    <property type="match status" value="1"/>
</dbReference>
<dbReference type="GO" id="GO:0003676">
    <property type="term" value="F:nucleic acid binding"/>
    <property type="evidence" value="ECO:0007669"/>
    <property type="project" value="InterPro"/>
</dbReference>
<dbReference type="Gene3D" id="1.10.10.10">
    <property type="entry name" value="Winged helix-like DNA-binding domain superfamily/Winged helix DNA-binding domain"/>
    <property type="match status" value="2"/>
</dbReference>
<dbReference type="InterPro" id="IPR035892">
    <property type="entry name" value="C2_domain_sf"/>
</dbReference>
<dbReference type="Pfam" id="PF21188">
    <property type="entry name" value="BRR2_plug"/>
    <property type="match status" value="1"/>
</dbReference>
<dbReference type="SUPFAM" id="SSF52540">
    <property type="entry name" value="P-loop containing nucleoside triphosphate hydrolases"/>
    <property type="match status" value="3"/>
</dbReference>
<evidence type="ECO:0000256" key="9">
    <source>
        <dbReference type="SAM" id="MobiDB-lite"/>
    </source>
</evidence>
<dbReference type="Pfam" id="PF02889">
    <property type="entry name" value="Sec63"/>
    <property type="match status" value="2"/>
</dbReference>
<comment type="caution">
    <text evidence="12">The sequence shown here is derived from an EMBL/GenBank/DDBJ whole genome shotgun (WGS) entry which is preliminary data.</text>
</comment>
<dbReference type="FunFam" id="1.10.150.20:FF:000013">
    <property type="entry name" value="U5 small nuclear ribonucleoprotein kDa helicase"/>
    <property type="match status" value="1"/>
</dbReference>
<feature type="compositionally biased region" description="Basic and acidic residues" evidence="9">
    <location>
        <begin position="385"/>
        <end position="404"/>
    </location>
</feature>
<keyword evidence="7" id="KW-0539">Nucleus</keyword>
<dbReference type="SUPFAM" id="SSF81296">
    <property type="entry name" value="E set domains"/>
    <property type="match status" value="1"/>
</dbReference>
<dbReference type="InterPro" id="IPR036390">
    <property type="entry name" value="WH_DNA-bd_sf"/>
</dbReference>
<feature type="domain" description="Helicase C-terminal" evidence="11">
    <location>
        <begin position="717"/>
        <end position="931"/>
    </location>
</feature>
<dbReference type="Pfam" id="PF00271">
    <property type="entry name" value="Helicase_C"/>
    <property type="match status" value="1"/>
</dbReference>
<dbReference type="Gene3D" id="1.10.150.20">
    <property type="entry name" value="5' to 3' exonuclease, C-terminal subdomain"/>
    <property type="match status" value="2"/>
</dbReference>
<evidence type="ECO:0000256" key="3">
    <source>
        <dbReference type="ARBA" id="ARBA00022741"/>
    </source>
</evidence>
<name>A0AAV5RY20_MAUHU</name>
<dbReference type="GO" id="GO:0003678">
    <property type="term" value="F:DNA helicase activity"/>
    <property type="evidence" value="ECO:0007669"/>
    <property type="project" value="TreeGrafter"/>
</dbReference>
<dbReference type="GO" id="GO:0003724">
    <property type="term" value="F:RNA helicase activity"/>
    <property type="evidence" value="ECO:0007669"/>
    <property type="project" value="UniProtKB-EC"/>
</dbReference>
<dbReference type="SMART" id="SM00973">
    <property type="entry name" value="Sec63"/>
    <property type="match status" value="2"/>
</dbReference>
<dbReference type="Gene3D" id="1.10.3380.10">
    <property type="entry name" value="Sec63 N-terminal domain-like domain"/>
    <property type="match status" value="2"/>
</dbReference>
<dbReference type="SMART" id="SM00490">
    <property type="entry name" value="HELICc"/>
    <property type="match status" value="1"/>
</dbReference>
<dbReference type="InterPro" id="IPR001650">
    <property type="entry name" value="Helicase_C-like"/>
</dbReference>
<dbReference type="FunFam" id="2.60.40.150:FF:000133">
    <property type="entry name" value="Pre-mRNA splicing helicase, putative"/>
    <property type="match status" value="1"/>
</dbReference>
<dbReference type="Gene3D" id="2.60.40.150">
    <property type="entry name" value="C2 domain"/>
    <property type="match status" value="2"/>
</dbReference>
<dbReference type="InterPro" id="IPR036388">
    <property type="entry name" value="WH-like_DNA-bd_sf"/>
</dbReference>
<dbReference type="InterPro" id="IPR050474">
    <property type="entry name" value="Hel308_SKI2-like"/>
</dbReference>
<keyword evidence="3" id="KW-0547">Nucleotide-binding</keyword>
<dbReference type="InterPro" id="IPR011545">
    <property type="entry name" value="DEAD/DEAH_box_helicase_dom"/>
</dbReference>
<dbReference type="FunFam" id="3.40.50.300:FF:000102">
    <property type="entry name" value="RNA helicase, activating signal cointegrator 1"/>
    <property type="match status" value="1"/>
</dbReference>
<dbReference type="InterPro" id="IPR057842">
    <property type="entry name" value="WH_MER3"/>
</dbReference>
<feature type="region of interest" description="Disordered" evidence="9">
    <location>
        <begin position="30"/>
        <end position="87"/>
    </location>
</feature>
<feature type="region of interest" description="Disordered" evidence="9">
    <location>
        <begin position="242"/>
        <end position="263"/>
    </location>
</feature>
<dbReference type="Pfam" id="PF00270">
    <property type="entry name" value="DEAD"/>
    <property type="match status" value="2"/>
</dbReference>
<accession>A0AAV5RY20</accession>
<organism evidence="12 13">
    <name type="scientific">Maudiozyma humilis</name>
    <name type="common">Sour dough yeast</name>
    <name type="synonym">Kazachstania humilis</name>
    <dbReference type="NCBI Taxonomy" id="51915"/>
    <lineage>
        <taxon>Eukaryota</taxon>
        <taxon>Fungi</taxon>
        <taxon>Dikarya</taxon>
        <taxon>Ascomycota</taxon>
        <taxon>Saccharomycotina</taxon>
        <taxon>Saccharomycetes</taxon>
        <taxon>Saccharomycetales</taxon>
        <taxon>Saccharomycetaceae</taxon>
        <taxon>Maudiozyma</taxon>
    </lineage>
</organism>
<dbReference type="FunFam" id="3.40.50.300:FF:000062">
    <property type="entry name" value="U5 small nuclear ribonucleoprotein helicase"/>
    <property type="match status" value="1"/>
</dbReference>
<evidence type="ECO:0000256" key="1">
    <source>
        <dbReference type="ARBA" id="ARBA00004123"/>
    </source>
</evidence>
<dbReference type="InterPro" id="IPR048863">
    <property type="entry name" value="BRR2_plug"/>
</dbReference>
<dbReference type="PANTHER" id="PTHR47961">
    <property type="entry name" value="DNA POLYMERASE THETA, PUTATIVE (AFU_ORTHOLOGUE AFUA_1G05260)-RELATED"/>
    <property type="match status" value="1"/>
</dbReference>
<keyword evidence="5 12" id="KW-0347">Helicase</keyword>
<dbReference type="SMART" id="SM00382">
    <property type="entry name" value="AAA"/>
    <property type="match status" value="2"/>
</dbReference>